<dbReference type="GO" id="GO:0016747">
    <property type="term" value="F:acyltransferase activity, transferring groups other than amino-acyl groups"/>
    <property type="evidence" value="ECO:0007669"/>
    <property type="project" value="InterPro"/>
</dbReference>
<feature type="domain" description="N-acetyltransferase" evidence="3">
    <location>
        <begin position="4"/>
        <end position="149"/>
    </location>
</feature>
<dbReference type="SUPFAM" id="SSF55729">
    <property type="entry name" value="Acyl-CoA N-acyltransferases (Nat)"/>
    <property type="match status" value="1"/>
</dbReference>
<evidence type="ECO:0000256" key="1">
    <source>
        <dbReference type="ARBA" id="ARBA00022679"/>
    </source>
</evidence>
<evidence type="ECO:0000256" key="2">
    <source>
        <dbReference type="ARBA" id="ARBA00023315"/>
    </source>
</evidence>
<keyword evidence="2" id="KW-0012">Acyltransferase</keyword>
<dbReference type="Pfam" id="PF00583">
    <property type="entry name" value="Acetyltransf_1"/>
    <property type="match status" value="1"/>
</dbReference>
<dbReference type="InterPro" id="IPR016181">
    <property type="entry name" value="Acyl_CoA_acyltransferase"/>
</dbReference>
<dbReference type="InterPro" id="IPR050832">
    <property type="entry name" value="Bact_Acetyltransf"/>
</dbReference>
<name>A0A6F8Y8U9_9ACTN</name>
<dbReference type="PANTHER" id="PTHR43877">
    <property type="entry name" value="AMINOALKYLPHOSPHONATE N-ACETYLTRANSFERASE-RELATED-RELATED"/>
    <property type="match status" value="1"/>
</dbReference>
<reference evidence="4 5" key="2">
    <citation type="submission" date="2020-03" db="EMBL/GenBank/DDBJ databases">
        <authorList>
            <person name="Ichikawa N."/>
            <person name="Kimura A."/>
            <person name="Kitahashi Y."/>
            <person name="Uohara A."/>
        </authorList>
    </citation>
    <scope>NUCLEOTIDE SEQUENCE [LARGE SCALE GENOMIC DNA]</scope>
    <source>
        <strain evidence="4 5">NBRC 107702</strain>
    </source>
</reference>
<dbReference type="CDD" id="cd04301">
    <property type="entry name" value="NAT_SF"/>
    <property type="match status" value="1"/>
</dbReference>
<proteinExistence type="predicted"/>
<sequence length="149" mass="16384">MDDLAFRAASRADLPAIVAMLADDSLGTARESADDPSYAAAFDQIDADPRNTLVVADRAGEVVGTMQLTYIPSLTYRGGERLQIEAVRIRADQRGRGLGREMIQWAIDQGRARGCRLVQLTTDKRRDDAHRFYASLGFAATHEGMKLTL</sequence>
<protein>
    <submittedName>
        <fullName evidence="4">Acetyltransferase</fullName>
    </submittedName>
</protein>
<dbReference type="Proteomes" id="UP000502508">
    <property type="component" value="Chromosome"/>
</dbReference>
<dbReference type="InterPro" id="IPR000182">
    <property type="entry name" value="GNAT_dom"/>
</dbReference>
<evidence type="ECO:0000313" key="5">
    <source>
        <dbReference type="Proteomes" id="UP000502508"/>
    </source>
</evidence>
<reference evidence="4 5" key="1">
    <citation type="submission" date="2020-03" db="EMBL/GenBank/DDBJ databases">
        <title>Whole genome shotgun sequence of Phytohabitans flavus NBRC 107702.</title>
        <authorList>
            <person name="Komaki H."/>
            <person name="Tamura T."/>
        </authorList>
    </citation>
    <scope>NUCLEOTIDE SEQUENCE [LARGE SCALE GENOMIC DNA]</scope>
    <source>
        <strain evidence="4 5">NBRC 107702</strain>
    </source>
</reference>
<dbReference type="EMBL" id="AP022870">
    <property type="protein sequence ID" value="BCB82536.1"/>
    <property type="molecule type" value="Genomic_DNA"/>
</dbReference>
<evidence type="ECO:0000259" key="3">
    <source>
        <dbReference type="PROSITE" id="PS51186"/>
    </source>
</evidence>
<evidence type="ECO:0000313" key="4">
    <source>
        <dbReference type="EMBL" id="BCB82536.1"/>
    </source>
</evidence>
<organism evidence="4 5">
    <name type="scientific">Phytohabitans flavus</name>
    <dbReference type="NCBI Taxonomy" id="1076124"/>
    <lineage>
        <taxon>Bacteria</taxon>
        <taxon>Bacillati</taxon>
        <taxon>Actinomycetota</taxon>
        <taxon>Actinomycetes</taxon>
        <taxon>Micromonosporales</taxon>
        <taxon>Micromonosporaceae</taxon>
    </lineage>
</organism>
<gene>
    <name evidence="4" type="ORF">Pflav_089460</name>
</gene>
<dbReference type="RefSeq" id="WP_173042040.1">
    <property type="nucleotide sequence ID" value="NZ_AP022870.1"/>
</dbReference>
<keyword evidence="5" id="KW-1185">Reference proteome</keyword>
<dbReference type="Gene3D" id="3.40.630.30">
    <property type="match status" value="1"/>
</dbReference>
<accession>A0A6F8Y8U9</accession>
<dbReference type="KEGG" id="pfla:Pflav_089460"/>
<dbReference type="AlphaFoldDB" id="A0A6F8Y8U9"/>
<dbReference type="PROSITE" id="PS51186">
    <property type="entry name" value="GNAT"/>
    <property type="match status" value="1"/>
</dbReference>
<keyword evidence="1 4" id="KW-0808">Transferase</keyword>